<evidence type="ECO:0000256" key="4">
    <source>
        <dbReference type="RuleBase" id="RU003345"/>
    </source>
</evidence>
<dbReference type="InterPro" id="IPR029510">
    <property type="entry name" value="Ald_DH_CS_GLU"/>
</dbReference>
<dbReference type="EMBL" id="JBKBDE010000010">
    <property type="protein sequence ID" value="MFN6553788.1"/>
    <property type="molecule type" value="Genomic_DNA"/>
</dbReference>
<dbReference type="InterPro" id="IPR015590">
    <property type="entry name" value="Aldehyde_DH_dom"/>
</dbReference>
<evidence type="ECO:0000313" key="7">
    <source>
        <dbReference type="Proteomes" id="UP001635817"/>
    </source>
</evidence>
<dbReference type="InterPro" id="IPR016163">
    <property type="entry name" value="Ald_DH_C"/>
</dbReference>
<dbReference type="Gene3D" id="3.40.309.10">
    <property type="entry name" value="Aldehyde Dehydrogenase, Chain A, domain 2"/>
    <property type="match status" value="1"/>
</dbReference>
<evidence type="ECO:0000259" key="5">
    <source>
        <dbReference type="Pfam" id="PF00171"/>
    </source>
</evidence>
<dbReference type="RefSeq" id="WP_409552005.1">
    <property type="nucleotide sequence ID" value="NZ_JBKBDE010000010.1"/>
</dbReference>
<comment type="similarity">
    <text evidence="1 4">Belongs to the aldehyde dehydrogenase family.</text>
</comment>
<accession>A0ABW9M0H0</accession>
<sequence length="472" mass="49682">MQNHDNDSNYIDGKWAVSSGTTRIPVVNPANDEVIAEVVAGTVADVDAAVAAARAAFPAWAATPAGERADYLTAIAAKLAERAEDLARTISSEMGCPISISRAIQLGLPLNSFAEAANIVREYEFESEYRGSTIVREPFGVLGAITPWNYPLHQIALKVAYGLAAGNTVVVKPSEVTPLCALGLTEIIDEIGLPPGVFNLVFGTGADVGEAIAGHDDVDIVSFTGSTRAGRRVQEVAARTVKRVSLELGGKSPNIILDDADLESVVPASVKTMMLNSGQTCSALTRMIVPRDRLAEVEALAKATADALQVGDPIDEGTALGPLSSRAQQERVLGHIRTAVAEGARLVAGGETETGAPGAFVRPTVFSDVTEDMTIHREEVFGPVLAIEAYDSEDDAVRIANATDYGLAGAVWSASPERAENIARRIRAGQVQINAGAFNANAPFGGYKQSGNGREAGVYGLEEFLEIKSIQR</sequence>
<name>A0ABW9M0H0_9MYCO</name>
<dbReference type="Gene3D" id="3.40.605.10">
    <property type="entry name" value="Aldehyde Dehydrogenase, Chain A, domain 1"/>
    <property type="match status" value="1"/>
</dbReference>
<proteinExistence type="inferred from homology"/>
<dbReference type="SUPFAM" id="SSF53720">
    <property type="entry name" value="ALDH-like"/>
    <property type="match status" value="1"/>
</dbReference>
<evidence type="ECO:0000256" key="3">
    <source>
        <dbReference type="PROSITE-ProRule" id="PRU10007"/>
    </source>
</evidence>
<feature type="domain" description="Aldehyde dehydrogenase" evidence="5">
    <location>
        <begin position="17"/>
        <end position="470"/>
    </location>
</feature>
<reference evidence="6 7" key="1">
    <citation type="submission" date="2024-12" db="EMBL/GenBank/DDBJ databases">
        <title>The coexistence of Mycolicibacterium septicum and Mycolicibacterium nivoides in clinical samples.</title>
        <authorList>
            <person name="Wang C."/>
            <person name="Feng Y."/>
            <person name="Zong Z."/>
        </authorList>
    </citation>
    <scope>NUCLEOTIDE SEQUENCE [LARGE SCALE GENOMIC DNA]</scope>
    <source>
        <strain evidence="6 7">120310</strain>
    </source>
</reference>
<keyword evidence="7" id="KW-1185">Reference proteome</keyword>
<evidence type="ECO:0000256" key="2">
    <source>
        <dbReference type="ARBA" id="ARBA00023002"/>
    </source>
</evidence>
<evidence type="ECO:0000313" key="6">
    <source>
        <dbReference type="EMBL" id="MFN6553788.1"/>
    </source>
</evidence>
<comment type="caution">
    <text evidence="6">The sequence shown here is derived from an EMBL/GenBank/DDBJ whole genome shotgun (WGS) entry which is preliminary data.</text>
</comment>
<dbReference type="InterPro" id="IPR016162">
    <property type="entry name" value="Ald_DH_N"/>
</dbReference>
<organism evidence="6 7">
    <name type="scientific">Mycolicibacterium septicum</name>
    <dbReference type="NCBI Taxonomy" id="98668"/>
    <lineage>
        <taxon>Bacteria</taxon>
        <taxon>Bacillati</taxon>
        <taxon>Actinomycetota</taxon>
        <taxon>Actinomycetes</taxon>
        <taxon>Mycobacteriales</taxon>
        <taxon>Mycobacteriaceae</taxon>
        <taxon>Mycolicibacterium</taxon>
    </lineage>
</organism>
<gene>
    <name evidence="6" type="ORF">ACK4CP_25585</name>
</gene>
<dbReference type="Pfam" id="PF00171">
    <property type="entry name" value="Aldedh"/>
    <property type="match status" value="1"/>
</dbReference>
<dbReference type="Proteomes" id="UP001635817">
    <property type="component" value="Unassembled WGS sequence"/>
</dbReference>
<dbReference type="PROSITE" id="PS00687">
    <property type="entry name" value="ALDEHYDE_DEHYDR_GLU"/>
    <property type="match status" value="1"/>
</dbReference>
<dbReference type="InterPro" id="IPR016161">
    <property type="entry name" value="Ald_DH/histidinol_DH"/>
</dbReference>
<feature type="active site" evidence="3">
    <location>
        <position position="247"/>
    </location>
</feature>
<protein>
    <submittedName>
        <fullName evidence="6">Aldehyde dehydrogenase family protein</fullName>
    </submittedName>
</protein>
<dbReference type="PANTHER" id="PTHR42804:SF1">
    <property type="entry name" value="ALDEHYDE DEHYDROGENASE-RELATED"/>
    <property type="match status" value="1"/>
</dbReference>
<evidence type="ECO:0000256" key="1">
    <source>
        <dbReference type="ARBA" id="ARBA00009986"/>
    </source>
</evidence>
<dbReference type="PANTHER" id="PTHR42804">
    <property type="entry name" value="ALDEHYDE DEHYDROGENASE"/>
    <property type="match status" value="1"/>
</dbReference>
<dbReference type="CDD" id="cd07138">
    <property type="entry name" value="ALDH_CddD_SSP0762"/>
    <property type="match status" value="1"/>
</dbReference>
<keyword evidence="2 4" id="KW-0560">Oxidoreductase</keyword>